<keyword evidence="3 6" id="KW-0963">Cytoplasm</keyword>
<dbReference type="GO" id="GO:0062193">
    <property type="term" value="F:D-ribose pyranase activity"/>
    <property type="evidence" value="ECO:0007669"/>
    <property type="project" value="UniProtKB-EC"/>
</dbReference>
<dbReference type="GO" id="GO:0016872">
    <property type="term" value="F:intramolecular lyase activity"/>
    <property type="evidence" value="ECO:0007669"/>
    <property type="project" value="UniProtKB-UniRule"/>
</dbReference>
<dbReference type="SUPFAM" id="SSF102546">
    <property type="entry name" value="RbsD-like"/>
    <property type="match status" value="1"/>
</dbReference>
<feature type="binding site" evidence="6">
    <location>
        <position position="28"/>
    </location>
    <ligand>
        <name>substrate</name>
    </ligand>
</feature>
<feature type="binding site" evidence="6">
    <location>
        <begin position="121"/>
        <end position="123"/>
    </location>
    <ligand>
        <name>substrate</name>
    </ligand>
</feature>
<comment type="similarity">
    <text evidence="6">Belongs to the RbsD / FucU family. RbsD subfamily.</text>
</comment>
<dbReference type="GO" id="GO:0005829">
    <property type="term" value="C:cytosol"/>
    <property type="evidence" value="ECO:0007669"/>
    <property type="project" value="TreeGrafter"/>
</dbReference>
<evidence type="ECO:0000313" key="7">
    <source>
        <dbReference type="EMBL" id="MYL64179.1"/>
    </source>
</evidence>
<accession>A0A845F073</accession>
<dbReference type="PANTHER" id="PTHR37831">
    <property type="entry name" value="D-RIBOSE PYRANASE"/>
    <property type="match status" value="1"/>
</dbReference>
<name>A0A845F073_9BACL</name>
<dbReference type="RefSeq" id="WP_160919613.1">
    <property type="nucleotide sequence ID" value="NZ_WMEY01000003.1"/>
</dbReference>
<dbReference type="InterPro" id="IPR023750">
    <property type="entry name" value="RbsD-like_sf"/>
</dbReference>
<dbReference type="HAMAP" id="MF_01661">
    <property type="entry name" value="D_rib_pyranase"/>
    <property type="match status" value="1"/>
</dbReference>
<dbReference type="PANTHER" id="PTHR37831:SF1">
    <property type="entry name" value="D-RIBOSE PYRANASE"/>
    <property type="match status" value="1"/>
</dbReference>
<comment type="catalytic activity">
    <reaction evidence="1 6">
        <text>beta-D-ribopyranose = beta-D-ribofuranose</text>
        <dbReference type="Rhea" id="RHEA:25432"/>
        <dbReference type="ChEBI" id="CHEBI:27476"/>
        <dbReference type="ChEBI" id="CHEBI:47002"/>
        <dbReference type="EC" id="5.4.99.62"/>
    </reaction>
</comment>
<comment type="subunit">
    <text evidence="6">Homodecamer.</text>
</comment>
<keyword evidence="4 6" id="KW-0413">Isomerase</keyword>
<evidence type="ECO:0000313" key="8">
    <source>
        <dbReference type="Proteomes" id="UP000447833"/>
    </source>
</evidence>
<dbReference type="Proteomes" id="UP000447833">
    <property type="component" value="Unassembled WGS sequence"/>
</dbReference>
<dbReference type="Gene3D" id="3.40.1650.10">
    <property type="entry name" value="RbsD-like domain"/>
    <property type="match status" value="1"/>
</dbReference>
<gene>
    <name evidence="6 7" type="primary">rbsD</name>
    <name evidence="7" type="ORF">GLW07_12535</name>
</gene>
<evidence type="ECO:0000256" key="5">
    <source>
        <dbReference type="ARBA" id="ARBA00023277"/>
    </source>
</evidence>
<organism evidence="7 8">
    <name type="scientific">Guptibacillus hwajinpoensis</name>
    <dbReference type="NCBI Taxonomy" id="208199"/>
    <lineage>
        <taxon>Bacteria</taxon>
        <taxon>Bacillati</taxon>
        <taxon>Bacillota</taxon>
        <taxon>Bacilli</taxon>
        <taxon>Bacillales</taxon>
        <taxon>Guptibacillaceae</taxon>
        <taxon>Guptibacillus</taxon>
    </lineage>
</organism>
<dbReference type="InterPro" id="IPR007721">
    <property type="entry name" value="RbsD_FucU"/>
</dbReference>
<reference evidence="7 8" key="1">
    <citation type="submission" date="2019-11" db="EMBL/GenBank/DDBJ databases">
        <title>Genome sequences of 17 halophilic strains isolated from different environments.</title>
        <authorList>
            <person name="Furrow R.E."/>
        </authorList>
    </citation>
    <scope>NUCLEOTIDE SEQUENCE [LARGE SCALE GENOMIC DNA]</scope>
    <source>
        <strain evidence="7 8">22506_14_FS</strain>
    </source>
</reference>
<evidence type="ECO:0000256" key="2">
    <source>
        <dbReference type="ARBA" id="ARBA00012862"/>
    </source>
</evidence>
<dbReference type="EMBL" id="WMEY01000003">
    <property type="protein sequence ID" value="MYL64179.1"/>
    <property type="molecule type" value="Genomic_DNA"/>
</dbReference>
<comment type="caution">
    <text evidence="7">The sequence shown here is derived from an EMBL/GenBank/DDBJ whole genome shotgun (WGS) entry which is preliminary data.</text>
</comment>
<comment type="subcellular location">
    <subcellularLocation>
        <location evidence="6">Cytoplasm</location>
    </subcellularLocation>
</comment>
<feature type="binding site" evidence="6">
    <location>
        <position position="99"/>
    </location>
    <ligand>
        <name>substrate</name>
    </ligand>
</feature>
<dbReference type="AlphaFoldDB" id="A0A845F073"/>
<comment type="function">
    <text evidence="6">Catalyzes the interconversion of beta-pyran and beta-furan forms of D-ribose.</text>
</comment>
<dbReference type="GO" id="GO:0019303">
    <property type="term" value="P:D-ribose catabolic process"/>
    <property type="evidence" value="ECO:0007669"/>
    <property type="project" value="UniProtKB-UniRule"/>
</dbReference>
<dbReference type="EC" id="5.4.99.62" evidence="2 6"/>
<comment type="pathway">
    <text evidence="6">Carbohydrate metabolism; D-ribose degradation; D-ribose 5-phosphate from beta-D-ribopyranose: step 1/2.</text>
</comment>
<evidence type="ECO:0000256" key="4">
    <source>
        <dbReference type="ARBA" id="ARBA00023235"/>
    </source>
</evidence>
<dbReference type="NCBIfam" id="NF008761">
    <property type="entry name" value="PRK11797.1"/>
    <property type="match status" value="1"/>
</dbReference>
<protein>
    <recommendedName>
        <fullName evidence="2 6">D-ribose pyranase</fullName>
        <ecNumber evidence="2 6">5.4.99.62</ecNumber>
    </recommendedName>
</protein>
<evidence type="ECO:0000256" key="6">
    <source>
        <dbReference type="HAMAP-Rule" id="MF_01661"/>
    </source>
</evidence>
<dbReference type="UniPathway" id="UPA00916">
    <property type="reaction ID" value="UER00888"/>
</dbReference>
<evidence type="ECO:0000256" key="3">
    <source>
        <dbReference type="ARBA" id="ARBA00022490"/>
    </source>
</evidence>
<evidence type="ECO:0000256" key="1">
    <source>
        <dbReference type="ARBA" id="ARBA00000223"/>
    </source>
</evidence>
<sequence>MKKSGILHPELIKLIAETGHTDKVVVTDAGLPLPENVGTKVDFALKEGQLSFLEVLDTVLSELSVEAIILAEEIKAVSPDMHQEILERFSDINVVYVPHTEFKQQTSSARGLVRSGEFTPYANVILVGGVVY</sequence>
<dbReference type="InterPro" id="IPR023064">
    <property type="entry name" value="D-ribose_pyranase"/>
</dbReference>
<feature type="active site" description="Proton donor" evidence="6">
    <location>
        <position position="20"/>
    </location>
</feature>
<keyword evidence="5 6" id="KW-0119">Carbohydrate metabolism</keyword>
<dbReference type="GO" id="GO:0048029">
    <property type="term" value="F:monosaccharide binding"/>
    <property type="evidence" value="ECO:0007669"/>
    <property type="project" value="InterPro"/>
</dbReference>
<dbReference type="Pfam" id="PF05025">
    <property type="entry name" value="RbsD_FucU"/>
    <property type="match status" value="1"/>
</dbReference>
<proteinExistence type="inferred from homology"/>